<evidence type="ECO:0000313" key="2">
    <source>
        <dbReference type="Proteomes" id="UP001157502"/>
    </source>
</evidence>
<reference evidence="1" key="1">
    <citation type="submission" date="2021-05" db="EMBL/GenBank/DDBJ databases">
        <authorList>
            <person name="Pan Q."/>
            <person name="Jouanno E."/>
            <person name="Zahm M."/>
            <person name="Klopp C."/>
            <person name="Cabau C."/>
            <person name="Louis A."/>
            <person name="Berthelot C."/>
            <person name="Parey E."/>
            <person name="Roest Crollius H."/>
            <person name="Montfort J."/>
            <person name="Robinson-Rechavi M."/>
            <person name="Bouchez O."/>
            <person name="Lampietro C."/>
            <person name="Lopez Roques C."/>
            <person name="Donnadieu C."/>
            <person name="Postlethwait J."/>
            <person name="Bobe J."/>
            <person name="Dillon D."/>
            <person name="Chandos A."/>
            <person name="von Hippel F."/>
            <person name="Guiguen Y."/>
        </authorList>
    </citation>
    <scope>NUCLEOTIDE SEQUENCE</scope>
    <source>
        <strain evidence="1">YG-Jan2019</strain>
    </source>
</reference>
<proteinExistence type="predicted"/>
<dbReference type="EMBL" id="CM055744">
    <property type="protein sequence ID" value="KAJ7998945.1"/>
    <property type="molecule type" value="Genomic_DNA"/>
</dbReference>
<name>A0ACC2G658_DALPE</name>
<protein>
    <submittedName>
        <fullName evidence="1">Uncharacterized protein</fullName>
    </submittedName>
</protein>
<gene>
    <name evidence="1" type="ORF">DPEC_G00210260</name>
</gene>
<keyword evidence="2" id="KW-1185">Reference proteome</keyword>
<dbReference type="Proteomes" id="UP001157502">
    <property type="component" value="Chromosome 17"/>
</dbReference>
<accession>A0ACC2G658</accession>
<sequence length="576" mass="63723">MARGEGGHLAVLAALLLGTPEPLWLYWTKSSPGEGGGSSLRPAVNHFNYDRHMGSVQSGRRPAGQTEASQVNRGKQTSHMVVCVEGKSSCYLGYAGRPHYKCDRAQSRCYLGYTGRRITKRRRTPGLLHGRLLTPSSAHNMTSSPPLGTVMSCGRNRGSAPPKALAFSIDRIMSKTSEPKSHLDDRRGVGSFEGKKMLGLCSPIPCMIPLQPFSYDLQAKALMNYSEFWKANFRGTLCTTAAMCKANCGMCGKADLGLKHSLLPPGSRVIKPQVIHQAVAMPTTGSLYYFNYLDSAYHQSELLTGHLFSSALANSQAQATLSTHQKLLLLDNAKLAGVSAETFPTPQYPHKEHLPGQLDQIVKENHSLSSEKNGAKVHSKLNNNSMDGKPKNFTCEVCGKVFNAHYNLTRHMPVHTGARPFLCKVCGKGFRQASTLCRHKIIHTQEKPHKCNQCGKAFNRSSTLNTHIRIHAGYKPFVCEFCGKGFHQKGNYKNHKLTHSGEKQYKCSICNKAFHQIYNLTFHMHTHNDKKPFTCGTCGKGFCRNFDLKKHIRKLHDSYSCRPISTSTDSSRGPQS</sequence>
<evidence type="ECO:0000313" key="1">
    <source>
        <dbReference type="EMBL" id="KAJ7998945.1"/>
    </source>
</evidence>
<organism evidence="1 2">
    <name type="scientific">Dallia pectoralis</name>
    <name type="common">Alaska blackfish</name>
    <dbReference type="NCBI Taxonomy" id="75939"/>
    <lineage>
        <taxon>Eukaryota</taxon>
        <taxon>Metazoa</taxon>
        <taxon>Chordata</taxon>
        <taxon>Craniata</taxon>
        <taxon>Vertebrata</taxon>
        <taxon>Euteleostomi</taxon>
        <taxon>Actinopterygii</taxon>
        <taxon>Neopterygii</taxon>
        <taxon>Teleostei</taxon>
        <taxon>Protacanthopterygii</taxon>
        <taxon>Esociformes</taxon>
        <taxon>Umbridae</taxon>
        <taxon>Dallia</taxon>
    </lineage>
</organism>
<comment type="caution">
    <text evidence="1">The sequence shown here is derived from an EMBL/GenBank/DDBJ whole genome shotgun (WGS) entry which is preliminary data.</text>
</comment>